<dbReference type="EMBL" id="BOOP01000004">
    <property type="protein sequence ID" value="GII36426.1"/>
    <property type="molecule type" value="Genomic_DNA"/>
</dbReference>
<evidence type="ECO:0000313" key="3">
    <source>
        <dbReference type="EMBL" id="GII36426.1"/>
    </source>
</evidence>
<evidence type="ECO:0000256" key="1">
    <source>
        <dbReference type="SAM" id="MobiDB-lite"/>
    </source>
</evidence>
<protein>
    <recommendedName>
        <fullName evidence="5">BcpO-related WXXGXW repeat protein</fullName>
    </recommendedName>
</protein>
<organism evidence="3 4">
    <name type="scientific">Planotetraspora phitsanulokensis</name>
    <dbReference type="NCBI Taxonomy" id="575192"/>
    <lineage>
        <taxon>Bacteria</taxon>
        <taxon>Bacillati</taxon>
        <taxon>Actinomycetota</taxon>
        <taxon>Actinomycetes</taxon>
        <taxon>Streptosporangiales</taxon>
        <taxon>Streptosporangiaceae</taxon>
        <taxon>Planotetraspora</taxon>
    </lineage>
</organism>
<comment type="caution">
    <text evidence="3">The sequence shown here is derived from an EMBL/GenBank/DDBJ whole genome shotgun (WGS) entry which is preliminary data.</text>
</comment>
<keyword evidence="4" id="KW-1185">Reference proteome</keyword>
<evidence type="ECO:0008006" key="5">
    <source>
        <dbReference type="Google" id="ProtNLM"/>
    </source>
</evidence>
<dbReference type="Proteomes" id="UP000622547">
    <property type="component" value="Unassembled WGS sequence"/>
</dbReference>
<sequence length="156" mass="17526">MSKITRRLATAAATLAITGGVVFATSGAASAATVESVSHATVSASHQTVRHNSNTQRWDGTRWWYRYNGHGDWYSYSHGVRYRFDGHKFYRWTGGKWKAVSTSYARQHDLNKRDFSRDWHHGRDDHGHDNGHNSGHGNGHDGKDDHHDNGHSGHGH</sequence>
<dbReference type="AlphaFoldDB" id="A0A8J3XDE0"/>
<evidence type="ECO:0000313" key="4">
    <source>
        <dbReference type="Proteomes" id="UP000622547"/>
    </source>
</evidence>
<reference evidence="3 4" key="1">
    <citation type="submission" date="2021-01" db="EMBL/GenBank/DDBJ databases">
        <title>Whole genome shotgun sequence of Planotetraspora phitsanulokensis NBRC 104273.</title>
        <authorList>
            <person name="Komaki H."/>
            <person name="Tamura T."/>
        </authorList>
    </citation>
    <scope>NUCLEOTIDE SEQUENCE [LARGE SCALE GENOMIC DNA]</scope>
    <source>
        <strain evidence="3 4">NBRC 104273</strain>
    </source>
</reference>
<dbReference type="RefSeq" id="WP_204072133.1">
    <property type="nucleotide sequence ID" value="NZ_BAABHI010000012.1"/>
</dbReference>
<accession>A0A8J3XDE0</accession>
<feature type="compositionally biased region" description="Basic and acidic residues" evidence="1">
    <location>
        <begin position="121"/>
        <end position="131"/>
    </location>
</feature>
<keyword evidence="2" id="KW-0732">Signal</keyword>
<feature type="signal peptide" evidence="2">
    <location>
        <begin position="1"/>
        <end position="31"/>
    </location>
</feature>
<name>A0A8J3XDE0_9ACTN</name>
<gene>
    <name evidence="3" type="ORF">Pph01_14290</name>
</gene>
<proteinExistence type="predicted"/>
<feature type="region of interest" description="Disordered" evidence="1">
    <location>
        <begin position="121"/>
        <end position="156"/>
    </location>
</feature>
<feature type="chain" id="PRO_5035147616" description="BcpO-related WXXGXW repeat protein" evidence="2">
    <location>
        <begin position="32"/>
        <end position="156"/>
    </location>
</feature>
<evidence type="ECO:0000256" key="2">
    <source>
        <dbReference type="SAM" id="SignalP"/>
    </source>
</evidence>
<feature type="compositionally biased region" description="Basic and acidic residues" evidence="1">
    <location>
        <begin position="138"/>
        <end position="156"/>
    </location>
</feature>